<dbReference type="InterPro" id="IPR003822">
    <property type="entry name" value="PAH"/>
</dbReference>
<dbReference type="PANTHER" id="PTHR12346">
    <property type="entry name" value="SIN3B-RELATED"/>
    <property type="match status" value="1"/>
</dbReference>
<accession>A0ABQ9TS51</accession>
<dbReference type="Gene3D" id="1.20.1160.11">
    <property type="entry name" value="Paired amphipathic helix"/>
    <property type="match status" value="1"/>
</dbReference>
<name>A0ABQ9TS51_SAGOE</name>
<comment type="caution">
    <text evidence="5">The sequence shown here is derived from an EMBL/GenBank/DDBJ whole genome shotgun (WGS) entry which is preliminary data.</text>
</comment>
<evidence type="ECO:0000256" key="3">
    <source>
        <dbReference type="PROSITE-ProRule" id="PRU00810"/>
    </source>
</evidence>
<evidence type="ECO:0000256" key="2">
    <source>
        <dbReference type="ARBA" id="ARBA00023242"/>
    </source>
</evidence>
<dbReference type="EMBL" id="JASSZA010000019">
    <property type="protein sequence ID" value="KAK2087613.1"/>
    <property type="molecule type" value="Genomic_DNA"/>
</dbReference>
<dbReference type="Proteomes" id="UP001266305">
    <property type="component" value="Unassembled WGS sequence"/>
</dbReference>
<reference evidence="5 6" key="1">
    <citation type="submission" date="2023-05" db="EMBL/GenBank/DDBJ databases">
        <title>B98-5 Cell Line De Novo Hybrid Assembly: An Optical Mapping Approach.</title>
        <authorList>
            <person name="Kananen K."/>
            <person name="Auerbach J.A."/>
            <person name="Kautto E."/>
            <person name="Blachly J.S."/>
        </authorList>
    </citation>
    <scope>NUCLEOTIDE SEQUENCE [LARGE SCALE GENOMIC DNA]</scope>
    <source>
        <strain evidence="5">B95-8</strain>
        <tissue evidence="5">Cell line</tissue>
    </source>
</reference>
<evidence type="ECO:0000256" key="1">
    <source>
        <dbReference type="ARBA" id="ARBA00004123"/>
    </source>
</evidence>
<dbReference type="InterPro" id="IPR036600">
    <property type="entry name" value="PAH_sf"/>
</dbReference>
<comment type="subcellular location">
    <subcellularLocation>
        <location evidence="1 3">Nucleus</location>
    </subcellularLocation>
</comment>
<feature type="region of interest" description="Disordered" evidence="4">
    <location>
        <begin position="1"/>
        <end position="81"/>
    </location>
</feature>
<organism evidence="5 6">
    <name type="scientific">Saguinus oedipus</name>
    <name type="common">Cotton-top tamarin</name>
    <name type="synonym">Oedipomidas oedipus</name>
    <dbReference type="NCBI Taxonomy" id="9490"/>
    <lineage>
        <taxon>Eukaryota</taxon>
        <taxon>Metazoa</taxon>
        <taxon>Chordata</taxon>
        <taxon>Craniata</taxon>
        <taxon>Vertebrata</taxon>
        <taxon>Euteleostomi</taxon>
        <taxon>Mammalia</taxon>
        <taxon>Eutheria</taxon>
        <taxon>Euarchontoglires</taxon>
        <taxon>Primates</taxon>
        <taxon>Haplorrhini</taxon>
        <taxon>Platyrrhini</taxon>
        <taxon>Cebidae</taxon>
        <taxon>Callitrichinae</taxon>
        <taxon>Saguinus</taxon>
    </lineage>
</organism>
<evidence type="ECO:0000313" key="5">
    <source>
        <dbReference type="EMBL" id="KAK2087613.1"/>
    </source>
</evidence>
<keyword evidence="2 3" id="KW-0539">Nucleus</keyword>
<keyword evidence="6" id="KW-1185">Reference proteome</keyword>
<protein>
    <submittedName>
        <fullName evidence="5">Uncharacterized protein</fullName>
    </submittedName>
</protein>
<feature type="compositionally biased region" description="Low complexity" evidence="4">
    <location>
        <begin position="21"/>
        <end position="31"/>
    </location>
</feature>
<evidence type="ECO:0000256" key="4">
    <source>
        <dbReference type="SAM" id="MobiDB-lite"/>
    </source>
</evidence>
<dbReference type="SUPFAM" id="SSF47762">
    <property type="entry name" value="PAH2 domain"/>
    <property type="match status" value="1"/>
</dbReference>
<dbReference type="PANTHER" id="PTHR12346:SF1">
    <property type="entry name" value="PAIRED AMPHIPATHIC HELIX PROTEIN SIN3B"/>
    <property type="match status" value="1"/>
</dbReference>
<feature type="region of interest" description="Disordered" evidence="4">
    <location>
        <begin position="148"/>
        <end position="170"/>
    </location>
</feature>
<evidence type="ECO:0000313" key="6">
    <source>
        <dbReference type="Proteomes" id="UP001266305"/>
    </source>
</evidence>
<gene>
    <name evidence="5" type="ORF">P7K49_033520</name>
</gene>
<dbReference type="PROSITE" id="PS51477">
    <property type="entry name" value="PAH"/>
    <property type="match status" value="1"/>
</dbReference>
<dbReference type="InterPro" id="IPR039774">
    <property type="entry name" value="Sin3-like"/>
</dbReference>
<feature type="compositionally biased region" description="Gly residues" evidence="4">
    <location>
        <begin position="1"/>
        <end position="20"/>
    </location>
</feature>
<feature type="region of interest" description="Disordered" evidence="4">
    <location>
        <begin position="88"/>
        <end position="107"/>
    </location>
</feature>
<sequence length="170" mass="17423">MAHAGGGGGGSGGGPAGRGLSGARWGRSGSAGHEKLPVHVSGVPALPRGPHLPDSAGRRPSPRPRPALARAPPQAPLCSALDPSLLTSHLGLPKGSQPLVPSSRGPGPPGLFASLQVEDALTYLDQVKIRFGSDPATYNGFLEIMKEFKSQRYPRGPSPPRGTPVGRNRA</sequence>
<proteinExistence type="predicted"/>